<comment type="caution">
    <text evidence="1">The sequence shown here is derived from an EMBL/GenBank/DDBJ whole genome shotgun (WGS) entry which is preliminary data.</text>
</comment>
<keyword evidence="2" id="KW-1185">Reference proteome</keyword>
<accession>A0ACC0XLT7</accession>
<dbReference type="Proteomes" id="UP001163603">
    <property type="component" value="Chromosome 12"/>
</dbReference>
<evidence type="ECO:0000313" key="1">
    <source>
        <dbReference type="EMBL" id="KAJ0018578.1"/>
    </source>
</evidence>
<evidence type="ECO:0000313" key="2">
    <source>
        <dbReference type="Proteomes" id="UP001163603"/>
    </source>
</evidence>
<reference evidence="2" key="1">
    <citation type="journal article" date="2023" name="G3 (Bethesda)">
        <title>Genome assembly and association tests identify interacting loci associated with vigor, precocity, and sex in interspecific pistachio rootstocks.</title>
        <authorList>
            <person name="Palmer W."/>
            <person name="Jacygrad E."/>
            <person name="Sagayaradj S."/>
            <person name="Cavanaugh K."/>
            <person name="Han R."/>
            <person name="Bertier L."/>
            <person name="Beede B."/>
            <person name="Kafkas S."/>
            <person name="Golino D."/>
            <person name="Preece J."/>
            <person name="Michelmore R."/>
        </authorList>
    </citation>
    <scope>NUCLEOTIDE SEQUENCE [LARGE SCALE GENOMIC DNA]</scope>
</reference>
<name>A0ACC0XLT7_9ROSI</name>
<dbReference type="EMBL" id="CM047747">
    <property type="protein sequence ID" value="KAJ0018578.1"/>
    <property type="molecule type" value="Genomic_DNA"/>
</dbReference>
<gene>
    <name evidence="1" type="ORF">Pint_11203</name>
</gene>
<organism evidence="1 2">
    <name type="scientific">Pistacia integerrima</name>
    <dbReference type="NCBI Taxonomy" id="434235"/>
    <lineage>
        <taxon>Eukaryota</taxon>
        <taxon>Viridiplantae</taxon>
        <taxon>Streptophyta</taxon>
        <taxon>Embryophyta</taxon>
        <taxon>Tracheophyta</taxon>
        <taxon>Spermatophyta</taxon>
        <taxon>Magnoliopsida</taxon>
        <taxon>eudicotyledons</taxon>
        <taxon>Gunneridae</taxon>
        <taxon>Pentapetalae</taxon>
        <taxon>rosids</taxon>
        <taxon>malvids</taxon>
        <taxon>Sapindales</taxon>
        <taxon>Anacardiaceae</taxon>
        <taxon>Pistacia</taxon>
    </lineage>
</organism>
<protein>
    <submittedName>
        <fullName evidence="1">Uncharacterized protein</fullName>
    </submittedName>
</protein>
<sequence>MLIFIIRLRMSNSLRKTFLGILWFYALCLMLLKSWCCLLRYLGNQHLGMSFAMALSLLRMEKR</sequence>
<proteinExistence type="predicted"/>